<gene>
    <name evidence="3" type="ORF">G7057_03625</name>
</gene>
<organism evidence="3 4">
    <name type="scientific">Jeotgalibaca arthritidis</name>
    <dbReference type="NCBI Taxonomy" id="1868794"/>
    <lineage>
        <taxon>Bacteria</taxon>
        <taxon>Bacillati</taxon>
        <taxon>Bacillota</taxon>
        <taxon>Bacilli</taxon>
        <taxon>Lactobacillales</taxon>
        <taxon>Carnobacteriaceae</taxon>
        <taxon>Jeotgalibaca</taxon>
    </lineage>
</organism>
<feature type="region of interest" description="Disordered" evidence="1">
    <location>
        <begin position="15"/>
        <end position="41"/>
    </location>
</feature>
<proteinExistence type="predicted"/>
<evidence type="ECO:0000256" key="1">
    <source>
        <dbReference type="SAM" id="MobiDB-lite"/>
    </source>
</evidence>
<evidence type="ECO:0000313" key="4">
    <source>
        <dbReference type="Proteomes" id="UP000501451"/>
    </source>
</evidence>
<keyword evidence="4" id="KW-1185">Reference proteome</keyword>
<name>A0A6G7KCX7_9LACT</name>
<dbReference type="Proteomes" id="UP000501451">
    <property type="component" value="Chromosome"/>
</dbReference>
<dbReference type="Gene3D" id="3.10.310.50">
    <property type="match status" value="1"/>
</dbReference>
<keyword evidence="2" id="KW-1133">Transmembrane helix</keyword>
<feature type="region of interest" description="Disordered" evidence="1">
    <location>
        <begin position="225"/>
        <end position="248"/>
    </location>
</feature>
<feature type="compositionally biased region" description="Basic and acidic residues" evidence="1">
    <location>
        <begin position="238"/>
        <end position="248"/>
    </location>
</feature>
<keyword evidence="2" id="KW-0472">Membrane</keyword>
<dbReference type="KEGG" id="jar:G7057_03625"/>
<evidence type="ECO:0000313" key="3">
    <source>
        <dbReference type="EMBL" id="QII83100.1"/>
    </source>
</evidence>
<keyword evidence="2" id="KW-0812">Transmembrane</keyword>
<accession>A0A6G7KCX7</accession>
<dbReference type="EMBL" id="CP049740">
    <property type="protein sequence ID" value="QII83100.1"/>
    <property type="molecule type" value="Genomic_DNA"/>
</dbReference>
<reference evidence="3 4" key="1">
    <citation type="journal article" date="2017" name="Int. J. Syst. Evol. Microbiol.">
        <title>Jeotgalibaca porci sp. nov. and Jeotgalibaca arthritidis sp. nov., isolated from pigs, and emended description of the genus Jeotgalibaca.</title>
        <authorList>
            <person name="Zamora L."/>
            <person name="Perez-Sancho M."/>
            <person name="Dominguez L."/>
            <person name="Fernandez-Garayzabal J.F."/>
            <person name="Vela A.I."/>
        </authorList>
    </citation>
    <scope>NUCLEOTIDE SEQUENCE [LARGE SCALE GENOMIC DNA]</scope>
    <source>
        <strain evidence="3 4">CECT 9157</strain>
    </source>
</reference>
<evidence type="ECO:0000256" key="2">
    <source>
        <dbReference type="SAM" id="Phobius"/>
    </source>
</evidence>
<dbReference type="AlphaFoldDB" id="A0A6G7KCX7"/>
<protein>
    <submittedName>
        <fullName evidence="3">TPM domain-containing protein</fullName>
    </submittedName>
</protein>
<feature type="transmembrane region" description="Helical" evidence="2">
    <location>
        <begin position="185"/>
        <end position="205"/>
    </location>
</feature>
<sequence length="248" mass="27733">MLGFIFFLLIPLMSSGGSSSSGSSSSITRSTIEREPLPAGSVNETDYFTDEAGWIESQTELIDGLRYFYQETGVQPHVYITESINGSSSATIADVEAFAATLYDDLFTDEAHLLLVFYEGTPNNYITQYVTGTQAKQVIDTEAADILLDYIDRYYYESNLTDAQFFSKAFRDAADRIMTVTTSPWIPVFMIAGAAAIAFLLFYWWKKRKEQQAIEAKRTEDILNKPLSTFGGSSEADDLAKKYSDDKQ</sequence>
<feature type="compositionally biased region" description="Low complexity" evidence="1">
    <location>
        <begin position="15"/>
        <end position="26"/>
    </location>
</feature>